<evidence type="ECO:0000313" key="1">
    <source>
        <dbReference type="EMBL" id="KAA8581248.1"/>
    </source>
</evidence>
<name>A0A5J5CHG1_9PERO</name>
<evidence type="ECO:0000313" key="2">
    <source>
        <dbReference type="Proteomes" id="UP000327493"/>
    </source>
</evidence>
<proteinExistence type="predicted"/>
<gene>
    <name evidence="1" type="ORF">FQN60_002829</name>
</gene>
<sequence>CFSSVFLFCVHRFACNEKRYSVTHRYPVTDPDFYLGTVAVAALNIANRMTYRTGGNNIGPNSELQVSRIPHGTTSWKRACDVQRAMRCC</sequence>
<dbReference type="Proteomes" id="UP000327493">
    <property type="component" value="Chromosome 21"/>
</dbReference>
<accession>A0A5J5CHG1</accession>
<reference evidence="1 2" key="1">
    <citation type="submission" date="2019-08" db="EMBL/GenBank/DDBJ databases">
        <title>A chromosome-level genome assembly, high-density linkage maps, and genome scans reveal the genomic architecture of hybrid incompatibilities underlying speciation via character displacement in darters (Percidae: Etheostominae).</title>
        <authorList>
            <person name="Moran R.L."/>
            <person name="Catchen J.M."/>
            <person name="Fuller R.C."/>
        </authorList>
    </citation>
    <scope>NUCLEOTIDE SEQUENCE [LARGE SCALE GENOMIC DNA]</scope>
    <source>
        <strain evidence="1">EspeVRDwgs_2016</strain>
        <tissue evidence="1">Muscle</tissue>
    </source>
</reference>
<dbReference type="EMBL" id="VOFY01000021">
    <property type="protein sequence ID" value="KAA8581248.1"/>
    <property type="molecule type" value="Genomic_DNA"/>
</dbReference>
<feature type="non-terminal residue" evidence="1">
    <location>
        <position position="1"/>
    </location>
</feature>
<dbReference type="AlphaFoldDB" id="A0A5J5CHG1"/>
<protein>
    <submittedName>
        <fullName evidence="1">Uncharacterized protein</fullName>
    </submittedName>
</protein>
<comment type="caution">
    <text evidence="1">The sequence shown here is derived from an EMBL/GenBank/DDBJ whole genome shotgun (WGS) entry which is preliminary data.</text>
</comment>
<organism evidence="1 2">
    <name type="scientific">Etheostoma spectabile</name>
    <name type="common">orangethroat darter</name>
    <dbReference type="NCBI Taxonomy" id="54343"/>
    <lineage>
        <taxon>Eukaryota</taxon>
        <taxon>Metazoa</taxon>
        <taxon>Chordata</taxon>
        <taxon>Craniata</taxon>
        <taxon>Vertebrata</taxon>
        <taxon>Euteleostomi</taxon>
        <taxon>Actinopterygii</taxon>
        <taxon>Neopterygii</taxon>
        <taxon>Teleostei</taxon>
        <taxon>Neoteleostei</taxon>
        <taxon>Acanthomorphata</taxon>
        <taxon>Eupercaria</taxon>
        <taxon>Perciformes</taxon>
        <taxon>Percoidei</taxon>
        <taxon>Percidae</taxon>
        <taxon>Etheostomatinae</taxon>
        <taxon>Etheostoma</taxon>
    </lineage>
</organism>
<keyword evidence="2" id="KW-1185">Reference proteome</keyword>